<dbReference type="eggNOG" id="COG1349">
    <property type="taxonomic scope" value="Bacteria"/>
</dbReference>
<dbReference type="STRING" id="1400520.LFAB_15285"/>
<evidence type="ECO:0000313" key="4">
    <source>
        <dbReference type="EMBL" id="ETY72890.1"/>
    </source>
</evidence>
<evidence type="ECO:0000259" key="3">
    <source>
        <dbReference type="PROSITE" id="PS51000"/>
    </source>
</evidence>
<name>W6TBM3_9LACO</name>
<keyword evidence="2" id="KW-0804">Transcription</keyword>
<dbReference type="EMBL" id="AWWK01000076">
    <property type="protein sequence ID" value="ETY72890.1"/>
    <property type="molecule type" value="Genomic_DNA"/>
</dbReference>
<dbReference type="HOGENOM" id="CLU_1218503_0_0_9"/>
<keyword evidence="1" id="KW-0805">Transcription regulation</keyword>
<dbReference type="SUPFAM" id="SSF46785">
    <property type="entry name" value="Winged helix' DNA-binding domain"/>
    <property type="match status" value="1"/>
</dbReference>
<proteinExistence type="predicted"/>
<dbReference type="InterPro" id="IPR036390">
    <property type="entry name" value="WH_DNA-bd_sf"/>
</dbReference>
<dbReference type="SMART" id="SM00420">
    <property type="entry name" value="HTH_DEOR"/>
    <property type="match status" value="1"/>
</dbReference>
<comment type="caution">
    <text evidence="4">The sequence shown here is derived from an EMBL/GenBank/DDBJ whole genome shotgun (WGS) entry which is preliminary data.</text>
</comment>
<dbReference type="GO" id="GO:0003700">
    <property type="term" value="F:DNA-binding transcription factor activity"/>
    <property type="evidence" value="ECO:0007669"/>
    <property type="project" value="InterPro"/>
</dbReference>
<dbReference type="PROSITE" id="PS51000">
    <property type="entry name" value="HTH_DEOR_2"/>
    <property type="match status" value="1"/>
</dbReference>
<accession>W6TBM3</accession>
<dbReference type="Pfam" id="PF00455">
    <property type="entry name" value="DeoRC"/>
    <property type="match status" value="1"/>
</dbReference>
<dbReference type="InterPro" id="IPR014036">
    <property type="entry name" value="DeoR-like_C"/>
</dbReference>
<dbReference type="InterPro" id="IPR001034">
    <property type="entry name" value="DeoR_HTH"/>
</dbReference>
<organism evidence="4 5">
    <name type="scientific">Lactiplantibacillus fabifermentans T30PCM01</name>
    <dbReference type="NCBI Taxonomy" id="1400520"/>
    <lineage>
        <taxon>Bacteria</taxon>
        <taxon>Bacillati</taxon>
        <taxon>Bacillota</taxon>
        <taxon>Bacilli</taxon>
        <taxon>Lactobacillales</taxon>
        <taxon>Lactobacillaceae</taxon>
        <taxon>Lactiplantibacillus</taxon>
    </lineage>
</organism>
<dbReference type="Pfam" id="PF08220">
    <property type="entry name" value="HTH_DeoR"/>
    <property type="match status" value="1"/>
</dbReference>
<evidence type="ECO:0000256" key="1">
    <source>
        <dbReference type="ARBA" id="ARBA00023015"/>
    </source>
</evidence>
<dbReference type="PANTHER" id="PTHR30363">
    <property type="entry name" value="HTH-TYPE TRANSCRIPTIONAL REGULATOR SRLR-RELATED"/>
    <property type="match status" value="1"/>
</dbReference>
<gene>
    <name evidence="4" type="ORF">LFAB_15285</name>
</gene>
<dbReference type="Proteomes" id="UP000019247">
    <property type="component" value="Unassembled WGS sequence"/>
</dbReference>
<dbReference type="InterPro" id="IPR050313">
    <property type="entry name" value="Carb_Metab_HTH_regulators"/>
</dbReference>
<feature type="domain" description="HTH deoR-type" evidence="3">
    <location>
        <begin position="8"/>
        <end position="63"/>
    </location>
</feature>
<protein>
    <recommendedName>
        <fullName evidence="3">HTH deoR-type domain-containing protein</fullName>
    </recommendedName>
</protein>
<evidence type="ECO:0000256" key="2">
    <source>
        <dbReference type="ARBA" id="ARBA00023163"/>
    </source>
</evidence>
<dbReference type="AlphaFoldDB" id="W6TBM3"/>
<dbReference type="PANTHER" id="PTHR30363:SF44">
    <property type="entry name" value="AGA OPERON TRANSCRIPTIONAL REPRESSOR-RELATED"/>
    <property type="match status" value="1"/>
</dbReference>
<dbReference type="RefSeq" id="WP_033614598.1">
    <property type="nucleotide sequence ID" value="NZ_KK036524.1"/>
</dbReference>
<reference evidence="4 5" key="1">
    <citation type="journal article" date="2014" name="Genome Announc.">
        <title>Genome Sequence of Lactobacillus fabifermentans Strain T30PCM01, Isolated from Fermenting Grape Marc.</title>
        <authorList>
            <person name="Treu L."/>
            <person name="Vendramin V."/>
            <person name="Bovo B."/>
            <person name="Giacomini A."/>
            <person name="Corich V."/>
            <person name="Campanaro S."/>
        </authorList>
    </citation>
    <scope>NUCLEOTIDE SEQUENCE [LARGE SCALE GENOMIC DNA]</scope>
    <source>
        <strain evidence="4 5">T30PCM01</strain>
    </source>
</reference>
<dbReference type="PATRIC" id="fig|1400520.3.peg.2998"/>
<evidence type="ECO:0000313" key="5">
    <source>
        <dbReference type="Proteomes" id="UP000019247"/>
    </source>
</evidence>
<sequence>MRSTESQVIARQQQELEYLRVHKHTTVNFLASYLEVSPMTITRDLHMFIKKGLVIHDYGQVVWIGELRDEAKISKVRAVRLIDNIVQRASGYQRVAINASPITEVVIQQLMKQNIEVLTNQLILSPEINAHQLTMTAGGYLNHSGNLYYFSGDIAVHTLRHDTPELAFVYATGMNDNLLTTMTLAQSVVDRTIFESAATTVTFLADNAQNRESNFMIVKRERVSELI</sequence>